<reference evidence="3 4" key="1">
    <citation type="submission" date="2022-12" db="EMBL/GenBank/DDBJ databases">
        <title>Genomic features and morphological characterization of a novel Knufia sp. strain isolated from spacecraft assembly facility.</title>
        <authorList>
            <person name="Teixeira M."/>
            <person name="Chander A.M."/>
            <person name="Stajich J.E."/>
            <person name="Venkateswaran K."/>
        </authorList>
    </citation>
    <scope>NUCLEOTIDE SEQUENCE [LARGE SCALE GENOMIC DNA]</scope>
    <source>
        <strain evidence="3 4">FJI-L2-BK-P2</strain>
    </source>
</reference>
<comment type="caution">
    <text evidence="3">The sequence shown here is derived from an EMBL/GenBank/DDBJ whole genome shotgun (WGS) entry which is preliminary data.</text>
</comment>
<proteinExistence type="predicted"/>
<evidence type="ECO:0000256" key="2">
    <source>
        <dbReference type="SAM" id="SignalP"/>
    </source>
</evidence>
<keyword evidence="4" id="KW-1185">Reference proteome</keyword>
<protein>
    <submittedName>
        <fullName evidence="3">Uncharacterized protein</fullName>
    </submittedName>
</protein>
<evidence type="ECO:0000256" key="1">
    <source>
        <dbReference type="SAM" id="MobiDB-lite"/>
    </source>
</evidence>
<dbReference type="EMBL" id="JAKLMC020000034">
    <property type="protein sequence ID" value="KAK5949575.1"/>
    <property type="molecule type" value="Genomic_DNA"/>
</dbReference>
<gene>
    <name evidence="3" type="ORF">OHC33_009382</name>
</gene>
<evidence type="ECO:0000313" key="4">
    <source>
        <dbReference type="Proteomes" id="UP001316803"/>
    </source>
</evidence>
<accession>A0AAN8EHA3</accession>
<keyword evidence="2" id="KW-0732">Signal</keyword>
<feature type="chain" id="PRO_5043013420" evidence="2">
    <location>
        <begin position="26"/>
        <end position="191"/>
    </location>
</feature>
<evidence type="ECO:0000313" key="3">
    <source>
        <dbReference type="EMBL" id="KAK5949575.1"/>
    </source>
</evidence>
<dbReference type="Proteomes" id="UP001316803">
    <property type="component" value="Unassembled WGS sequence"/>
</dbReference>
<dbReference type="AlphaFoldDB" id="A0AAN8EHA3"/>
<organism evidence="3 4">
    <name type="scientific">Knufia fluminis</name>
    <dbReference type="NCBI Taxonomy" id="191047"/>
    <lineage>
        <taxon>Eukaryota</taxon>
        <taxon>Fungi</taxon>
        <taxon>Dikarya</taxon>
        <taxon>Ascomycota</taxon>
        <taxon>Pezizomycotina</taxon>
        <taxon>Eurotiomycetes</taxon>
        <taxon>Chaetothyriomycetidae</taxon>
        <taxon>Chaetothyriales</taxon>
        <taxon>Trichomeriaceae</taxon>
        <taxon>Knufia</taxon>
    </lineage>
</organism>
<feature type="region of interest" description="Disordered" evidence="1">
    <location>
        <begin position="142"/>
        <end position="163"/>
    </location>
</feature>
<name>A0AAN8EHA3_9EURO</name>
<feature type="signal peptide" evidence="2">
    <location>
        <begin position="1"/>
        <end position="25"/>
    </location>
</feature>
<sequence length="191" mass="20565">MHIPTTLITAAVAASSVVLPSSTNGTNSTTTTPTKTSTVKTTVTLEPGMADLIKELQLHNTTASLFNPNVLKFWCVFAGNMDADLRAFCDRLMPGTRLEADADGASIEVVEGDSDGTKSSKPKTSDTIAMTDKLQWMSEGQKDDYWRHTRPHEVGEGKTRVDEGGRGRHLGVWAGTALVMSQVVGRKVSDQ</sequence>